<dbReference type="Proteomes" id="UP000050326">
    <property type="component" value="Unassembled WGS sequence"/>
</dbReference>
<dbReference type="InterPro" id="IPR012437">
    <property type="entry name" value="DUF1638"/>
</dbReference>
<reference evidence="2 3" key="1">
    <citation type="submission" date="2015-09" db="EMBL/GenBank/DDBJ databases">
        <title>Genome sequence of Oxobacter pfennigii DSM 3222.</title>
        <authorList>
            <person name="Poehlein A."/>
            <person name="Bengelsdorf F.R."/>
            <person name="Schiel-Bengelsdorf B."/>
            <person name="Duerre P."/>
            <person name="Daniel R."/>
        </authorList>
    </citation>
    <scope>NUCLEOTIDE SEQUENCE [LARGE SCALE GENOMIC DNA]</scope>
    <source>
        <strain evidence="2 3">DSM 3222</strain>
    </source>
</reference>
<gene>
    <name evidence="2" type="ORF">OXPF_33920</name>
</gene>
<dbReference type="RefSeq" id="WP_054876382.1">
    <property type="nucleotide sequence ID" value="NZ_LKET01000043.1"/>
</dbReference>
<evidence type="ECO:0000313" key="2">
    <source>
        <dbReference type="EMBL" id="KPU43142.1"/>
    </source>
</evidence>
<dbReference type="PATRIC" id="fig|36849.3.peg.3590"/>
<keyword evidence="3" id="KW-1185">Reference proteome</keyword>
<organism evidence="2 3">
    <name type="scientific">Oxobacter pfennigii</name>
    <dbReference type="NCBI Taxonomy" id="36849"/>
    <lineage>
        <taxon>Bacteria</taxon>
        <taxon>Bacillati</taxon>
        <taxon>Bacillota</taxon>
        <taxon>Clostridia</taxon>
        <taxon>Eubacteriales</taxon>
        <taxon>Clostridiaceae</taxon>
        <taxon>Oxobacter</taxon>
    </lineage>
</organism>
<comment type="caution">
    <text evidence="2">The sequence shown here is derived from an EMBL/GenBank/DDBJ whole genome shotgun (WGS) entry which is preliminary data.</text>
</comment>
<evidence type="ECO:0000259" key="1">
    <source>
        <dbReference type="Pfam" id="PF07796"/>
    </source>
</evidence>
<dbReference type="AlphaFoldDB" id="A0A0P8Y8S6"/>
<dbReference type="OrthoDB" id="9787351at2"/>
<proteinExistence type="predicted"/>
<dbReference type="EMBL" id="LKET01000043">
    <property type="protein sequence ID" value="KPU43142.1"/>
    <property type="molecule type" value="Genomic_DNA"/>
</dbReference>
<protein>
    <recommendedName>
        <fullName evidence="1">DUF1638 domain-containing protein</fullName>
    </recommendedName>
</protein>
<sequence length="246" mass="28318">MIKLKVIACDVLNREISYLSSQSKCFVDVTFMHQGLHSKPNKMAEILQKEIDEANKGFPYSHPDRPEDYDYIILMYGLCGNGTIGLSSSKVPLVIPRAHDCGTLLIGSKEGFKKYHEENARGFMYSPGWIERGFQPGAERFDALYKRYEKKYGSEKAAYLMELEHSFVKEYNSAVLVNWGILGNEEYYRGVTKISAKYFNWEYKEVKGSPNLLRNILNGELNYEEVLILPPKEKIAASFDDYILKY</sequence>
<dbReference type="STRING" id="36849.OXPF_33920"/>
<name>A0A0P8Y8S6_9CLOT</name>
<dbReference type="Pfam" id="PF07796">
    <property type="entry name" value="DUF1638"/>
    <property type="match status" value="1"/>
</dbReference>
<feature type="domain" description="DUF1638" evidence="1">
    <location>
        <begin position="31"/>
        <end position="217"/>
    </location>
</feature>
<evidence type="ECO:0000313" key="3">
    <source>
        <dbReference type="Proteomes" id="UP000050326"/>
    </source>
</evidence>
<accession>A0A0P8Y8S6</accession>